<organism evidence="1 2">
    <name type="scientific">Escherichia coli</name>
    <dbReference type="NCBI Taxonomy" id="562"/>
    <lineage>
        <taxon>Bacteria</taxon>
        <taxon>Pseudomonadati</taxon>
        <taxon>Pseudomonadota</taxon>
        <taxon>Gammaproteobacteria</taxon>
        <taxon>Enterobacterales</taxon>
        <taxon>Enterobacteriaceae</taxon>
        <taxon>Escherichia</taxon>
    </lineage>
</organism>
<gene>
    <name evidence="1" type="ORF">HV209_02150</name>
</gene>
<dbReference type="Proteomes" id="UP000622722">
    <property type="component" value="Unassembled WGS sequence"/>
</dbReference>
<sequence length="140" mass="16117">MLTKHDIYSKINHDLHGPVGDLCRVVVDFLTSKEAKSLKHITYVSLVNGTKLDVQNNDAKVLLIKVTDYLSSNRMHLLDMHFQYIESDDSDPIPVDDDDVSHALHTGKFYHPYSGQLVDNYNHYLFPYFTPTEALEELHE</sequence>
<accession>A0A777CND6</accession>
<comment type="caution">
    <text evidence="1">The sequence shown here is derived from an EMBL/GenBank/DDBJ whole genome shotgun (WGS) entry which is preliminary data.</text>
</comment>
<dbReference type="RefSeq" id="WP_021552536.1">
    <property type="nucleotide sequence ID" value="NZ_BIDK01000027.1"/>
</dbReference>
<proteinExistence type="predicted"/>
<name>A0A777CND6_ECOLX</name>
<protein>
    <submittedName>
        <fullName evidence="1">Uncharacterized protein</fullName>
    </submittedName>
</protein>
<evidence type="ECO:0000313" key="2">
    <source>
        <dbReference type="Proteomes" id="UP000622722"/>
    </source>
</evidence>
<dbReference type="EMBL" id="JABXPW010000001">
    <property type="protein sequence ID" value="MBA7717420.1"/>
    <property type="molecule type" value="Genomic_DNA"/>
</dbReference>
<evidence type="ECO:0000313" key="1">
    <source>
        <dbReference type="EMBL" id="MBA7717420.1"/>
    </source>
</evidence>
<reference evidence="1" key="1">
    <citation type="submission" date="2020-06" db="EMBL/GenBank/DDBJ databases">
        <title>REHAB project genomes.</title>
        <authorList>
            <person name="Shaw L.P."/>
        </authorList>
    </citation>
    <scope>NUCLEOTIDE SEQUENCE</scope>
    <source>
        <strain evidence="1">RHBSTW-00474</strain>
    </source>
</reference>
<dbReference type="AlphaFoldDB" id="A0A777CND6"/>